<dbReference type="RefSeq" id="WP_232570216.1">
    <property type="nucleotide sequence ID" value="NZ_CP089466.1"/>
</dbReference>
<dbReference type="Proteomes" id="UP001595660">
    <property type="component" value="Unassembled WGS sequence"/>
</dbReference>
<evidence type="ECO:0000313" key="1">
    <source>
        <dbReference type="EMBL" id="MFC3478532.1"/>
    </source>
</evidence>
<gene>
    <name evidence="1" type="ORF">ACFOKC_12445</name>
</gene>
<accession>A0ABD5NGU7</accession>
<protein>
    <recommendedName>
        <fullName evidence="3">Halobacterial output domain-containing protein</fullName>
    </recommendedName>
</protein>
<comment type="caution">
    <text evidence="1">The sequence shown here is derived from an EMBL/GenBank/DDBJ whole genome shotgun (WGS) entry which is preliminary data.</text>
</comment>
<keyword evidence="2" id="KW-1185">Reference proteome</keyword>
<name>A0ABD5NGU7_9EURY</name>
<dbReference type="Pfam" id="PF19102">
    <property type="entry name" value="DUF5789"/>
    <property type="match status" value="1"/>
</dbReference>
<evidence type="ECO:0008006" key="3">
    <source>
        <dbReference type="Google" id="ProtNLM"/>
    </source>
</evidence>
<evidence type="ECO:0000313" key="2">
    <source>
        <dbReference type="Proteomes" id="UP001595660"/>
    </source>
</evidence>
<dbReference type="InterPro" id="IPR043899">
    <property type="entry name" value="DUF5789"/>
</dbReference>
<dbReference type="GeneID" id="69118458"/>
<sequence length="85" mass="9261">MTREVKLNELAAELDALSYPATHADASTELSDVVLLYADGEERFVDVLDRSNEDVFVSRDDLESEVFSLLPTEAVGEPGQSEGEG</sequence>
<dbReference type="AlphaFoldDB" id="A0ABD5NGU7"/>
<organism evidence="1 2">
    <name type="scientific">Halobacterium litoreum</name>
    <dbReference type="NCBI Taxonomy" id="2039234"/>
    <lineage>
        <taxon>Archaea</taxon>
        <taxon>Methanobacteriati</taxon>
        <taxon>Methanobacteriota</taxon>
        <taxon>Stenosarchaea group</taxon>
        <taxon>Halobacteria</taxon>
        <taxon>Halobacteriales</taxon>
        <taxon>Halobacteriaceae</taxon>
        <taxon>Halobacterium</taxon>
    </lineage>
</organism>
<proteinExistence type="predicted"/>
<reference evidence="1 2" key="1">
    <citation type="journal article" date="2019" name="Int. J. Syst. Evol. Microbiol.">
        <title>The Global Catalogue of Microorganisms (GCM) 10K type strain sequencing project: providing services to taxonomists for standard genome sequencing and annotation.</title>
        <authorList>
            <consortium name="The Broad Institute Genomics Platform"/>
            <consortium name="The Broad Institute Genome Sequencing Center for Infectious Disease"/>
            <person name="Wu L."/>
            <person name="Ma J."/>
        </authorList>
    </citation>
    <scope>NUCLEOTIDE SEQUENCE [LARGE SCALE GENOMIC DNA]</scope>
    <source>
        <strain evidence="1 2">CGMCC 1.12562</strain>
    </source>
</reference>
<dbReference type="EMBL" id="JBHRWN010000002">
    <property type="protein sequence ID" value="MFC3478532.1"/>
    <property type="molecule type" value="Genomic_DNA"/>
</dbReference>